<gene>
    <name evidence="1" type="ORF">NDU88_001851</name>
</gene>
<dbReference type="Proteomes" id="UP001066276">
    <property type="component" value="Chromosome 9"/>
</dbReference>
<keyword evidence="2" id="KW-1185">Reference proteome</keyword>
<dbReference type="EMBL" id="JANPWB010000013">
    <property type="protein sequence ID" value="KAJ1104439.1"/>
    <property type="molecule type" value="Genomic_DNA"/>
</dbReference>
<evidence type="ECO:0000313" key="1">
    <source>
        <dbReference type="EMBL" id="KAJ1104439.1"/>
    </source>
</evidence>
<reference evidence="1" key="1">
    <citation type="journal article" date="2022" name="bioRxiv">
        <title>Sequencing and chromosome-scale assembly of the giantPleurodeles waltlgenome.</title>
        <authorList>
            <person name="Brown T."/>
            <person name="Elewa A."/>
            <person name="Iarovenko S."/>
            <person name="Subramanian E."/>
            <person name="Araus A.J."/>
            <person name="Petzold A."/>
            <person name="Susuki M."/>
            <person name="Suzuki K.-i.T."/>
            <person name="Hayashi T."/>
            <person name="Toyoda A."/>
            <person name="Oliveira C."/>
            <person name="Osipova E."/>
            <person name="Leigh N.D."/>
            <person name="Simon A."/>
            <person name="Yun M.H."/>
        </authorList>
    </citation>
    <scope>NUCLEOTIDE SEQUENCE</scope>
    <source>
        <strain evidence="1">20211129_DDA</strain>
        <tissue evidence="1">Liver</tissue>
    </source>
</reference>
<name>A0AAV7MMW2_PLEWA</name>
<protein>
    <recommendedName>
        <fullName evidence="3">Secreted protein</fullName>
    </recommendedName>
</protein>
<comment type="caution">
    <text evidence="1">The sequence shown here is derived from an EMBL/GenBank/DDBJ whole genome shotgun (WGS) entry which is preliminary data.</text>
</comment>
<proteinExistence type="predicted"/>
<accession>A0AAV7MMW2</accession>
<organism evidence="1 2">
    <name type="scientific">Pleurodeles waltl</name>
    <name type="common">Iberian ribbed newt</name>
    <dbReference type="NCBI Taxonomy" id="8319"/>
    <lineage>
        <taxon>Eukaryota</taxon>
        <taxon>Metazoa</taxon>
        <taxon>Chordata</taxon>
        <taxon>Craniata</taxon>
        <taxon>Vertebrata</taxon>
        <taxon>Euteleostomi</taxon>
        <taxon>Amphibia</taxon>
        <taxon>Batrachia</taxon>
        <taxon>Caudata</taxon>
        <taxon>Salamandroidea</taxon>
        <taxon>Salamandridae</taxon>
        <taxon>Pleurodelinae</taxon>
        <taxon>Pleurodeles</taxon>
    </lineage>
</organism>
<evidence type="ECO:0000313" key="2">
    <source>
        <dbReference type="Proteomes" id="UP001066276"/>
    </source>
</evidence>
<dbReference type="AlphaFoldDB" id="A0AAV7MMW2"/>
<sequence length="161" mass="17612">MLRLALRASLLLTAPGDHPRHLRAHCCLSLGRHEVHSPTTTPQIAVADTADRTPLRGSVFRPVVGQASLSFSTLDLRIANTVGSLGSSCAATPHSHVCSVFFSPWHQDFVGLFPRLEELTAYVAIVVLGKLCPFTFWVSLLHFIKLTSDWPDSTSTIHFPS</sequence>
<evidence type="ECO:0008006" key="3">
    <source>
        <dbReference type="Google" id="ProtNLM"/>
    </source>
</evidence>